<dbReference type="GO" id="GO:0005524">
    <property type="term" value="F:ATP binding"/>
    <property type="evidence" value="ECO:0007669"/>
    <property type="project" value="InterPro"/>
</dbReference>
<comment type="caution">
    <text evidence="3">The sequence shown here is derived from an EMBL/GenBank/DDBJ whole genome shotgun (WGS) entry which is preliminary data.</text>
</comment>
<evidence type="ECO:0000313" key="3">
    <source>
        <dbReference type="EMBL" id="GIY05871.1"/>
    </source>
</evidence>
<dbReference type="SUPFAM" id="SSF56059">
    <property type="entry name" value="Glutathione synthetase ATP-binding domain-like"/>
    <property type="match status" value="1"/>
</dbReference>
<feature type="domain" description="Pyruvate phosphate dikinase AMP/ATP-binding" evidence="2">
    <location>
        <begin position="51"/>
        <end position="143"/>
    </location>
</feature>
<gene>
    <name evidence="3" type="primary">pigC_0</name>
    <name evidence="3" type="ORF">CEXT_812101</name>
</gene>
<dbReference type="PANTHER" id="PTHR43615">
    <property type="entry name" value="PHOSPHOENOLPYRUVATE SYNTHASE-RELATED"/>
    <property type="match status" value="1"/>
</dbReference>
<organism evidence="3 4">
    <name type="scientific">Caerostris extrusa</name>
    <name type="common">Bark spider</name>
    <name type="synonym">Caerostris bankana</name>
    <dbReference type="NCBI Taxonomy" id="172846"/>
    <lineage>
        <taxon>Eukaryota</taxon>
        <taxon>Metazoa</taxon>
        <taxon>Ecdysozoa</taxon>
        <taxon>Arthropoda</taxon>
        <taxon>Chelicerata</taxon>
        <taxon>Arachnida</taxon>
        <taxon>Araneae</taxon>
        <taxon>Araneomorphae</taxon>
        <taxon>Entelegynae</taxon>
        <taxon>Araneoidea</taxon>
        <taxon>Araneidae</taxon>
        <taxon>Caerostris</taxon>
    </lineage>
</organism>
<evidence type="ECO:0000259" key="2">
    <source>
        <dbReference type="Pfam" id="PF01326"/>
    </source>
</evidence>
<keyword evidence="3" id="KW-0808">Transferase</keyword>
<name>A0AAV4QBY8_CAEEX</name>
<evidence type="ECO:0000313" key="4">
    <source>
        <dbReference type="Proteomes" id="UP001054945"/>
    </source>
</evidence>
<sequence length="343" mass="38889">MSAAGQMDTFLGVQGLKKKRNGQSLNSPNGSCDSRNGGLRGFWCSVHMRPTVVSGTVEARHFFLCFVKERTKDQSFRFSVGSKHQKNLMMQDSGGTATEDIEEDSRNESCLSKETAERLGEIAIKIEDYYRSSRDIEWGILNDKSRPVTNAAAETDNEIKHEFDPPLRCENEYFTVANVGEVLPGAVSTLGLEILPKYWCIIIRRDAMLKGLGDHLCKSTYFLTGMFAFCNRLMITVVEMLNRYGFGTTRSKAFMISLFGRILDDPDLLSYAESRSTTTSVNLPIKTRIRNCWDKYFFDLGLEKLKAKVDNYQLKFLEYKTAKETYLALINSCSEFDEVADKI</sequence>
<comment type="similarity">
    <text evidence="1">Belongs to the PEP-utilizing enzyme family.</text>
</comment>
<reference evidence="3 4" key="1">
    <citation type="submission" date="2021-06" db="EMBL/GenBank/DDBJ databases">
        <title>Caerostris extrusa draft genome.</title>
        <authorList>
            <person name="Kono N."/>
            <person name="Arakawa K."/>
        </authorList>
    </citation>
    <scope>NUCLEOTIDE SEQUENCE [LARGE SCALE GENOMIC DNA]</scope>
</reference>
<accession>A0AAV4QBY8</accession>
<dbReference type="InterPro" id="IPR002192">
    <property type="entry name" value="PPDK_AMP/ATP-bd"/>
</dbReference>
<dbReference type="Gene3D" id="3.30.470.20">
    <property type="entry name" value="ATP-grasp fold, B domain"/>
    <property type="match status" value="1"/>
</dbReference>
<dbReference type="EMBL" id="BPLR01005887">
    <property type="protein sequence ID" value="GIY05871.1"/>
    <property type="molecule type" value="Genomic_DNA"/>
</dbReference>
<dbReference type="AlphaFoldDB" id="A0AAV4QBY8"/>
<dbReference type="Proteomes" id="UP001054945">
    <property type="component" value="Unassembled WGS sequence"/>
</dbReference>
<keyword evidence="4" id="KW-1185">Reference proteome</keyword>
<dbReference type="InterPro" id="IPR051549">
    <property type="entry name" value="PEP_Utilizing_Enz"/>
</dbReference>
<dbReference type="GO" id="GO:0016301">
    <property type="term" value="F:kinase activity"/>
    <property type="evidence" value="ECO:0007669"/>
    <property type="project" value="InterPro"/>
</dbReference>
<proteinExistence type="inferred from homology"/>
<protein>
    <submittedName>
        <fullName evidence="3">Prodigiosin synthesizing transferase PigC</fullName>
    </submittedName>
</protein>
<dbReference type="PANTHER" id="PTHR43615:SF1">
    <property type="entry name" value="PPDK_N DOMAIN-CONTAINING PROTEIN"/>
    <property type="match status" value="1"/>
</dbReference>
<evidence type="ECO:0000256" key="1">
    <source>
        <dbReference type="ARBA" id="ARBA00007837"/>
    </source>
</evidence>
<dbReference type="Pfam" id="PF01326">
    <property type="entry name" value="PPDK_N"/>
    <property type="match status" value="1"/>
</dbReference>